<evidence type="ECO:0000313" key="4">
    <source>
        <dbReference type="Proteomes" id="UP000325315"/>
    </source>
</evidence>
<protein>
    <submittedName>
        <fullName evidence="3">Disease resistance protein RGA2-like</fullName>
    </submittedName>
</protein>
<dbReference type="EMBL" id="SMMG02000003">
    <property type="protein sequence ID" value="KAA3480086.1"/>
    <property type="molecule type" value="Genomic_DNA"/>
</dbReference>
<dbReference type="GO" id="GO:0043531">
    <property type="term" value="F:ADP binding"/>
    <property type="evidence" value="ECO:0007669"/>
    <property type="project" value="InterPro"/>
</dbReference>
<keyword evidence="4" id="KW-1185">Reference proteome</keyword>
<sequence>MLESLSGRTCDMKNKNAILEHIQNELEGKAYLLVLDDVWDEDIKNWEDLRDSLLGMNESKQSCILVTSRSENVAVVRETPLDHRHHPKAMVAEECW</sequence>
<dbReference type="Pfam" id="PF00931">
    <property type="entry name" value="NB-ARC"/>
    <property type="match status" value="1"/>
</dbReference>
<dbReference type="Proteomes" id="UP000325315">
    <property type="component" value="Unassembled WGS sequence"/>
</dbReference>
<feature type="domain" description="NB-ARC" evidence="2">
    <location>
        <begin position="8"/>
        <end position="96"/>
    </location>
</feature>
<evidence type="ECO:0000313" key="3">
    <source>
        <dbReference type="EMBL" id="KAA3480086.1"/>
    </source>
</evidence>
<dbReference type="InterPro" id="IPR002182">
    <property type="entry name" value="NB-ARC"/>
</dbReference>
<evidence type="ECO:0000256" key="1">
    <source>
        <dbReference type="ARBA" id="ARBA00022821"/>
    </source>
</evidence>
<proteinExistence type="predicted"/>
<dbReference type="PANTHER" id="PTHR36766:SF70">
    <property type="entry name" value="DISEASE RESISTANCE PROTEIN RGA4"/>
    <property type="match status" value="1"/>
</dbReference>
<reference evidence="4" key="1">
    <citation type="journal article" date="2019" name="Plant Biotechnol. J.">
        <title>Genome sequencing of the Australian wild diploid species Gossypium australe highlights disease resistance and delayed gland morphogenesis.</title>
        <authorList>
            <person name="Cai Y."/>
            <person name="Cai X."/>
            <person name="Wang Q."/>
            <person name="Wang P."/>
            <person name="Zhang Y."/>
            <person name="Cai C."/>
            <person name="Xu Y."/>
            <person name="Wang K."/>
            <person name="Zhou Z."/>
            <person name="Wang C."/>
            <person name="Geng S."/>
            <person name="Li B."/>
            <person name="Dong Q."/>
            <person name="Hou Y."/>
            <person name="Wang H."/>
            <person name="Ai P."/>
            <person name="Liu Z."/>
            <person name="Yi F."/>
            <person name="Sun M."/>
            <person name="An G."/>
            <person name="Cheng J."/>
            <person name="Zhang Y."/>
            <person name="Shi Q."/>
            <person name="Xie Y."/>
            <person name="Shi X."/>
            <person name="Chang Y."/>
            <person name="Huang F."/>
            <person name="Chen Y."/>
            <person name="Hong S."/>
            <person name="Mi L."/>
            <person name="Sun Q."/>
            <person name="Zhang L."/>
            <person name="Zhou B."/>
            <person name="Peng R."/>
            <person name="Zhang X."/>
            <person name="Liu F."/>
        </authorList>
    </citation>
    <scope>NUCLEOTIDE SEQUENCE [LARGE SCALE GENOMIC DNA]</scope>
    <source>
        <strain evidence="4">cv. PA1801</strain>
    </source>
</reference>
<accession>A0A5B6WFK0</accession>
<dbReference type="InterPro" id="IPR027417">
    <property type="entry name" value="P-loop_NTPase"/>
</dbReference>
<gene>
    <name evidence="3" type="ORF">EPI10_020546</name>
</gene>
<keyword evidence="1" id="KW-0611">Plant defense</keyword>
<name>A0A5B6WFK0_9ROSI</name>
<dbReference type="AlphaFoldDB" id="A0A5B6WFK0"/>
<dbReference type="PANTHER" id="PTHR36766">
    <property type="entry name" value="PLANT BROAD-SPECTRUM MILDEW RESISTANCE PROTEIN RPW8"/>
    <property type="match status" value="1"/>
</dbReference>
<dbReference type="SUPFAM" id="SSF52540">
    <property type="entry name" value="P-loop containing nucleoside triphosphate hydrolases"/>
    <property type="match status" value="1"/>
</dbReference>
<dbReference type="OrthoDB" id="1001875at2759"/>
<dbReference type="Gene3D" id="3.40.50.300">
    <property type="entry name" value="P-loop containing nucleotide triphosphate hydrolases"/>
    <property type="match status" value="1"/>
</dbReference>
<comment type="caution">
    <text evidence="3">The sequence shown here is derived from an EMBL/GenBank/DDBJ whole genome shotgun (WGS) entry which is preliminary data.</text>
</comment>
<organism evidence="3 4">
    <name type="scientific">Gossypium australe</name>
    <dbReference type="NCBI Taxonomy" id="47621"/>
    <lineage>
        <taxon>Eukaryota</taxon>
        <taxon>Viridiplantae</taxon>
        <taxon>Streptophyta</taxon>
        <taxon>Embryophyta</taxon>
        <taxon>Tracheophyta</taxon>
        <taxon>Spermatophyta</taxon>
        <taxon>Magnoliopsida</taxon>
        <taxon>eudicotyledons</taxon>
        <taxon>Gunneridae</taxon>
        <taxon>Pentapetalae</taxon>
        <taxon>rosids</taxon>
        <taxon>malvids</taxon>
        <taxon>Malvales</taxon>
        <taxon>Malvaceae</taxon>
        <taxon>Malvoideae</taxon>
        <taxon>Gossypium</taxon>
    </lineage>
</organism>
<dbReference type="GO" id="GO:0006952">
    <property type="term" value="P:defense response"/>
    <property type="evidence" value="ECO:0007669"/>
    <property type="project" value="UniProtKB-KW"/>
</dbReference>
<evidence type="ECO:0000259" key="2">
    <source>
        <dbReference type="Pfam" id="PF00931"/>
    </source>
</evidence>